<dbReference type="GO" id="GO:0070086">
    <property type="term" value="P:ubiquitin-dependent endocytosis"/>
    <property type="evidence" value="ECO:0007669"/>
    <property type="project" value="TreeGrafter"/>
</dbReference>
<name>A0A2T0FDY2_9ASCO</name>
<dbReference type="RefSeq" id="XP_024663160.1">
    <property type="nucleotide sequence ID" value="XM_024807392.1"/>
</dbReference>
<reference evidence="2 3" key="1">
    <citation type="submission" date="2017-04" db="EMBL/GenBank/DDBJ databases">
        <title>Genome sequencing of [Candida] sorbophila.</title>
        <authorList>
            <person name="Ahn J.O."/>
        </authorList>
    </citation>
    <scope>NUCLEOTIDE SEQUENCE [LARGE SCALE GENOMIC DNA]</scope>
    <source>
        <strain evidence="2 3">DS02</strain>
    </source>
</reference>
<dbReference type="GO" id="GO:0030674">
    <property type="term" value="F:protein-macromolecule adaptor activity"/>
    <property type="evidence" value="ECO:0007669"/>
    <property type="project" value="TreeGrafter"/>
</dbReference>
<comment type="caution">
    <text evidence="2">The sequence shown here is derived from an EMBL/GenBank/DDBJ whole genome shotgun (WGS) entry which is preliminary data.</text>
</comment>
<organism evidence="2 3">
    <name type="scientific">Wickerhamiella sorbophila</name>
    <dbReference type="NCBI Taxonomy" id="45607"/>
    <lineage>
        <taxon>Eukaryota</taxon>
        <taxon>Fungi</taxon>
        <taxon>Dikarya</taxon>
        <taxon>Ascomycota</taxon>
        <taxon>Saccharomycotina</taxon>
        <taxon>Dipodascomycetes</taxon>
        <taxon>Dipodascales</taxon>
        <taxon>Trichomonascaceae</taxon>
        <taxon>Wickerhamiella</taxon>
    </lineage>
</organism>
<dbReference type="InterPro" id="IPR011022">
    <property type="entry name" value="Arrestin_C-like"/>
</dbReference>
<dbReference type="SUPFAM" id="SSF81296">
    <property type="entry name" value="E set domains"/>
    <property type="match status" value="1"/>
</dbReference>
<dbReference type="InterPro" id="IPR014756">
    <property type="entry name" value="Ig_E-set"/>
</dbReference>
<dbReference type="OrthoDB" id="2333384at2759"/>
<dbReference type="Pfam" id="PF02752">
    <property type="entry name" value="Arrestin_C"/>
    <property type="match status" value="1"/>
</dbReference>
<protein>
    <submittedName>
        <fullName evidence="2">Protein ROD1</fullName>
    </submittedName>
</protein>
<dbReference type="GO" id="GO:0005886">
    <property type="term" value="C:plasma membrane"/>
    <property type="evidence" value="ECO:0007669"/>
    <property type="project" value="TreeGrafter"/>
</dbReference>
<dbReference type="AlphaFoldDB" id="A0A2T0FDY2"/>
<accession>A0A2T0FDY2</accession>
<proteinExistence type="predicted"/>
<dbReference type="GeneID" id="36514583"/>
<keyword evidence="3" id="KW-1185">Reference proteome</keyword>
<evidence type="ECO:0000313" key="2">
    <source>
        <dbReference type="EMBL" id="PRT53214.1"/>
    </source>
</evidence>
<dbReference type="EMBL" id="NDIQ01000001">
    <property type="protein sequence ID" value="PRT53214.1"/>
    <property type="molecule type" value="Genomic_DNA"/>
</dbReference>
<dbReference type="SMART" id="SM01017">
    <property type="entry name" value="Arrestin_C"/>
    <property type="match status" value="1"/>
</dbReference>
<dbReference type="PANTHER" id="PTHR11188:SF17">
    <property type="entry name" value="FI21816P1"/>
    <property type="match status" value="1"/>
</dbReference>
<evidence type="ECO:0000313" key="3">
    <source>
        <dbReference type="Proteomes" id="UP000238350"/>
    </source>
</evidence>
<dbReference type="Gene3D" id="2.60.40.640">
    <property type="match status" value="1"/>
</dbReference>
<dbReference type="InterPro" id="IPR014752">
    <property type="entry name" value="Arrestin-like_C"/>
</dbReference>
<dbReference type="STRING" id="45607.A0A2T0FDY2"/>
<dbReference type="InterPro" id="IPR050357">
    <property type="entry name" value="Arrestin_domain-protein"/>
</dbReference>
<dbReference type="Proteomes" id="UP000238350">
    <property type="component" value="Unassembled WGS sequence"/>
</dbReference>
<dbReference type="PANTHER" id="PTHR11188">
    <property type="entry name" value="ARRESTIN DOMAIN CONTAINING PROTEIN"/>
    <property type="match status" value="1"/>
</dbReference>
<gene>
    <name evidence="2" type="ORF">B9G98_00834</name>
</gene>
<sequence>MPRRPNASPLAIDINLDREPGVFILRGSPEESPSVAVRGNVVITTPDSMTLKRLSLRLVGNLKIRWNESFTSRQSSNVQYPLRYEKVVYEQDYDDIDFAMIATSGSRTPLSGRTTPISSMTNLASYFSAAHGSGGSGTSTPVGNHVRAGTHVVPFEFVVPGSIPETVEGNTNVQYAYTLIVTAERGRFHPNLVGKKHLRFVRTLGVDLYDSNHTVSVTNTWPDKIDYNIVLQSKSAAIGSRFEVGFEFQPVLKGLRLKTIHAVLVEMLSISPPGYQTNNSERVVFEKLFDVDRPDFMGPDQWNFSLSLKLPSSLGAASQDCAMVPHFKITHKLKIFVALRNPDGHTSELRASLPMVLFISPAVRISTGNLAAPPRTEEEARSSSQEILFDTTELEGPDSGSAPPNYNEHVYDQVWSDMPTPLSLSPTMSGLHTPFSPNSRRPMPGFDPAEAAQLQAGLRELALRQNQETPPAVDIVALSRVPSYDSAVNRHQALPATAPRYETQ</sequence>
<feature type="domain" description="Arrestin C-terminal-like" evidence="1">
    <location>
        <begin position="221"/>
        <end position="362"/>
    </location>
</feature>
<dbReference type="GO" id="GO:0005829">
    <property type="term" value="C:cytosol"/>
    <property type="evidence" value="ECO:0007669"/>
    <property type="project" value="TreeGrafter"/>
</dbReference>
<dbReference type="GO" id="GO:0031625">
    <property type="term" value="F:ubiquitin protein ligase binding"/>
    <property type="evidence" value="ECO:0007669"/>
    <property type="project" value="TreeGrafter"/>
</dbReference>
<evidence type="ECO:0000259" key="1">
    <source>
        <dbReference type="SMART" id="SM01017"/>
    </source>
</evidence>